<evidence type="ECO:0000313" key="3">
    <source>
        <dbReference type="Proteomes" id="UP000539538"/>
    </source>
</evidence>
<evidence type="ECO:0000256" key="1">
    <source>
        <dbReference type="SAM" id="Phobius"/>
    </source>
</evidence>
<keyword evidence="1" id="KW-0472">Membrane</keyword>
<name>A0ABR6KZ01_9HYPH</name>
<keyword evidence="1" id="KW-0812">Transmembrane</keyword>
<proteinExistence type="predicted"/>
<feature type="transmembrane region" description="Helical" evidence="1">
    <location>
        <begin position="34"/>
        <end position="55"/>
    </location>
</feature>
<evidence type="ECO:0008006" key="4">
    <source>
        <dbReference type="Google" id="ProtNLM"/>
    </source>
</evidence>
<gene>
    <name evidence="2" type="ORF">GGQ99_001481</name>
</gene>
<feature type="transmembrane region" description="Helical" evidence="1">
    <location>
        <begin position="136"/>
        <end position="154"/>
    </location>
</feature>
<comment type="caution">
    <text evidence="2">The sequence shown here is derived from an EMBL/GenBank/DDBJ whole genome shotgun (WGS) entry which is preliminary data.</text>
</comment>
<evidence type="ECO:0000313" key="2">
    <source>
        <dbReference type="EMBL" id="MBB4649759.1"/>
    </source>
</evidence>
<sequence>MSDTTTMETGAQIEGSHAIRAGRKLRQALPSLRLALAGSALWGFAMGASAFYSLLLDHWETPLRVRAVVVLFAIGGAAAFPIGWMLARLLSHGRRAETAFAAAFVALAVTTIGLTALFYALQYRSYYAEWHAEPFTVTWAFQFVFTGLVALYQFAVLGIRLYFPGGFAALFTAAAWFAYRSR</sequence>
<feature type="transmembrane region" description="Helical" evidence="1">
    <location>
        <begin position="161"/>
        <end position="179"/>
    </location>
</feature>
<feature type="transmembrane region" description="Helical" evidence="1">
    <location>
        <begin position="67"/>
        <end position="87"/>
    </location>
</feature>
<dbReference type="EMBL" id="JACHOT010000001">
    <property type="protein sequence ID" value="MBB4649759.1"/>
    <property type="molecule type" value="Genomic_DNA"/>
</dbReference>
<keyword evidence="3" id="KW-1185">Reference proteome</keyword>
<reference evidence="2 3" key="1">
    <citation type="submission" date="2020-08" db="EMBL/GenBank/DDBJ databases">
        <title>Genomic Encyclopedia of Type Strains, Phase IV (KMG-IV): sequencing the most valuable type-strain genomes for metagenomic binning, comparative biology and taxonomic classification.</title>
        <authorList>
            <person name="Goeker M."/>
        </authorList>
    </citation>
    <scope>NUCLEOTIDE SEQUENCE [LARGE SCALE GENOMIC DNA]</scope>
    <source>
        <strain evidence="2 3">DSM 7050</strain>
    </source>
</reference>
<feature type="transmembrane region" description="Helical" evidence="1">
    <location>
        <begin position="99"/>
        <end position="121"/>
    </location>
</feature>
<dbReference type="Proteomes" id="UP000539538">
    <property type="component" value="Unassembled WGS sequence"/>
</dbReference>
<organism evidence="2 3">
    <name type="scientific">Aminobacter niigataensis</name>
    <dbReference type="NCBI Taxonomy" id="83265"/>
    <lineage>
        <taxon>Bacteria</taxon>
        <taxon>Pseudomonadati</taxon>
        <taxon>Pseudomonadota</taxon>
        <taxon>Alphaproteobacteria</taxon>
        <taxon>Hyphomicrobiales</taxon>
        <taxon>Phyllobacteriaceae</taxon>
        <taxon>Aminobacter</taxon>
    </lineage>
</organism>
<keyword evidence="1" id="KW-1133">Transmembrane helix</keyword>
<protein>
    <recommendedName>
        <fullName evidence="4">Transmembrane protein</fullName>
    </recommendedName>
</protein>
<accession>A0ABR6KZ01</accession>